<proteinExistence type="predicted"/>
<name>A0A382GZ16_9ZZZZ</name>
<sequence length="145" mass="16578">MILGFPSSRICDHKLRSRENIQLFSKGFVLKNDTRIPQVLVIIYQVHLFNKNFIFVANIPQPVGVPTRPKPGLTGAKFRSLKIRSYHNDLQLIRRINFYIGNQPYRSGSWSLRPCSTGRQPKNPILKTSPIIKGNRYLFTGIAAV</sequence>
<feature type="non-terminal residue" evidence="1">
    <location>
        <position position="145"/>
    </location>
</feature>
<reference evidence="1" key="1">
    <citation type="submission" date="2018-05" db="EMBL/GenBank/DDBJ databases">
        <authorList>
            <person name="Lanie J.A."/>
            <person name="Ng W.-L."/>
            <person name="Kazmierczak K.M."/>
            <person name="Andrzejewski T.M."/>
            <person name="Davidsen T.M."/>
            <person name="Wayne K.J."/>
            <person name="Tettelin H."/>
            <person name="Glass J.I."/>
            <person name="Rusch D."/>
            <person name="Podicherti R."/>
            <person name="Tsui H.-C.T."/>
            <person name="Winkler M.E."/>
        </authorList>
    </citation>
    <scope>NUCLEOTIDE SEQUENCE</scope>
</reference>
<accession>A0A382GZ16</accession>
<protein>
    <submittedName>
        <fullName evidence="1">Uncharacterized protein</fullName>
    </submittedName>
</protein>
<dbReference type="EMBL" id="UINC01058012">
    <property type="protein sequence ID" value="SVB79793.1"/>
    <property type="molecule type" value="Genomic_DNA"/>
</dbReference>
<organism evidence="1">
    <name type="scientific">marine metagenome</name>
    <dbReference type="NCBI Taxonomy" id="408172"/>
    <lineage>
        <taxon>unclassified sequences</taxon>
        <taxon>metagenomes</taxon>
        <taxon>ecological metagenomes</taxon>
    </lineage>
</organism>
<evidence type="ECO:0000313" key="1">
    <source>
        <dbReference type="EMBL" id="SVB79793.1"/>
    </source>
</evidence>
<gene>
    <name evidence="1" type="ORF">METZ01_LOCUS232647</name>
</gene>
<dbReference type="AlphaFoldDB" id="A0A382GZ16"/>